<dbReference type="PANTHER" id="PTHR42905">
    <property type="entry name" value="PHOSPHOENOLPYRUVATE CARBOXYLASE"/>
    <property type="match status" value="1"/>
</dbReference>
<dbReference type="InterPro" id="IPR039556">
    <property type="entry name" value="ICL/PEPM"/>
</dbReference>
<dbReference type="SUPFAM" id="SSF51621">
    <property type="entry name" value="Phosphoenolpyruvate/pyruvate domain"/>
    <property type="match status" value="1"/>
</dbReference>
<evidence type="ECO:0000256" key="1">
    <source>
        <dbReference type="SAM" id="MobiDB-lite"/>
    </source>
</evidence>
<dbReference type="GO" id="GO:0003824">
    <property type="term" value="F:catalytic activity"/>
    <property type="evidence" value="ECO:0007669"/>
    <property type="project" value="InterPro"/>
</dbReference>
<evidence type="ECO:0000313" key="3">
    <source>
        <dbReference type="Proteomes" id="UP000030678"/>
    </source>
</evidence>
<dbReference type="HOGENOM" id="CLU_027389_3_0_1"/>
<protein>
    <recommendedName>
        <fullName evidence="4">Carboxyvinyl-carboxyphosphonate phosphorylmutase</fullName>
    </recommendedName>
</protein>
<dbReference type="RefSeq" id="XP_008722339.1">
    <property type="nucleotide sequence ID" value="XM_008724117.1"/>
</dbReference>
<dbReference type="Gene3D" id="3.20.20.60">
    <property type="entry name" value="Phosphoenolpyruvate-binding domains"/>
    <property type="match status" value="1"/>
</dbReference>
<feature type="compositionally biased region" description="Low complexity" evidence="1">
    <location>
        <begin position="1"/>
        <end position="26"/>
    </location>
</feature>
<dbReference type="EMBL" id="KB822697">
    <property type="protein sequence ID" value="ETI28265.1"/>
    <property type="molecule type" value="Genomic_DNA"/>
</dbReference>
<evidence type="ECO:0008006" key="4">
    <source>
        <dbReference type="Google" id="ProtNLM"/>
    </source>
</evidence>
<dbReference type="AlphaFoldDB" id="V9DN10"/>
<dbReference type="VEuPathDB" id="FungiDB:G647_00714"/>
<dbReference type="Proteomes" id="UP000030678">
    <property type="component" value="Unassembled WGS sequence"/>
</dbReference>
<sequence>MGSTDTSNSVSASSTSATTRSMSTATRKACSPLTGAQRLREMLRDPSKVVVCPGVFDGLTARLALAAGFDALYMTGAGTSMSRLGWADLGMATLNDMRANAEMIASLDPSVPVIADADTGYGGPIMVTRTVTQYARAGVAALHIEDQVQEKRCGHVLGKQIVERDIFYSRLRVAVTARDNLRSDMLIIARTDARQTYGFDEAVARLQEAVRIGVDVVFPEALQTEAEMVDMCKRVGADTPVLLNVVPGGVTPECTVEEARRMGFRVVIYPGLCIGAVVESVARELQTLRTTGMSSSCGTSSGVSVTIKDAFNLCGLQECIDIDREAGGKAYDTVGR</sequence>
<feature type="region of interest" description="Disordered" evidence="1">
    <location>
        <begin position="1"/>
        <end position="29"/>
    </location>
</feature>
<dbReference type="PANTHER" id="PTHR42905:SF2">
    <property type="entry name" value="PHOSPHOENOLPYRUVATE CARBOXYLASE FAMILY PROTEIN"/>
    <property type="match status" value="1"/>
</dbReference>
<reference evidence="2 3" key="1">
    <citation type="submission" date="2013-03" db="EMBL/GenBank/DDBJ databases">
        <title>The Genome Sequence of Cladophialophora carrionii CBS 160.54.</title>
        <authorList>
            <consortium name="The Broad Institute Genomics Platform"/>
            <person name="Cuomo C."/>
            <person name="de Hoog S."/>
            <person name="Gorbushina A."/>
            <person name="Walker B."/>
            <person name="Young S.K."/>
            <person name="Zeng Q."/>
            <person name="Gargeya S."/>
            <person name="Fitzgerald M."/>
            <person name="Haas B."/>
            <person name="Abouelleil A."/>
            <person name="Allen A.W."/>
            <person name="Alvarado L."/>
            <person name="Arachchi H.M."/>
            <person name="Berlin A.M."/>
            <person name="Chapman S.B."/>
            <person name="Gainer-Dewar J."/>
            <person name="Goldberg J."/>
            <person name="Griggs A."/>
            <person name="Gujja S."/>
            <person name="Hansen M."/>
            <person name="Howarth C."/>
            <person name="Imamovic A."/>
            <person name="Ireland A."/>
            <person name="Larimer J."/>
            <person name="McCowan C."/>
            <person name="Murphy C."/>
            <person name="Pearson M."/>
            <person name="Poon T.W."/>
            <person name="Priest M."/>
            <person name="Roberts A."/>
            <person name="Saif S."/>
            <person name="Shea T."/>
            <person name="Sisk P."/>
            <person name="Sykes S."/>
            <person name="Wortman J."/>
            <person name="Nusbaum C."/>
            <person name="Birren B."/>
        </authorList>
    </citation>
    <scope>NUCLEOTIDE SEQUENCE [LARGE SCALE GENOMIC DNA]</scope>
    <source>
        <strain evidence="2 3">CBS 160.54</strain>
    </source>
</reference>
<accession>V9DN10</accession>
<organism evidence="2 3">
    <name type="scientific">Cladophialophora carrionii CBS 160.54</name>
    <dbReference type="NCBI Taxonomy" id="1279043"/>
    <lineage>
        <taxon>Eukaryota</taxon>
        <taxon>Fungi</taxon>
        <taxon>Dikarya</taxon>
        <taxon>Ascomycota</taxon>
        <taxon>Pezizomycotina</taxon>
        <taxon>Eurotiomycetes</taxon>
        <taxon>Chaetothyriomycetidae</taxon>
        <taxon>Chaetothyriales</taxon>
        <taxon>Herpotrichiellaceae</taxon>
        <taxon>Cladophialophora</taxon>
    </lineage>
</organism>
<evidence type="ECO:0000313" key="2">
    <source>
        <dbReference type="EMBL" id="ETI28265.1"/>
    </source>
</evidence>
<dbReference type="Pfam" id="PF13714">
    <property type="entry name" value="PEP_mutase"/>
    <property type="match status" value="1"/>
</dbReference>
<dbReference type="InterPro" id="IPR015813">
    <property type="entry name" value="Pyrv/PenolPyrv_kinase-like_dom"/>
</dbReference>
<dbReference type="CDD" id="cd00377">
    <property type="entry name" value="ICL_PEPM"/>
    <property type="match status" value="1"/>
</dbReference>
<dbReference type="GeneID" id="19979207"/>
<gene>
    <name evidence="2" type="ORF">G647_00714</name>
</gene>
<dbReference type="OrthoDB" id="1923844at2759"/>
<dbReference type="InterPro" id="IPR040442">
    <property type="entry name" value="Pyrv_kinase-like_dom_sf"/>
</dbReference>
<proteinExistence type="predicted"/>
<name>V9DN10_9EURO</name>